<dbReference type="InterPro" id="IPR006439">
    <property type="entry name" value="HAD-SF_hydro_IA"/>
</dbReference>
<accession>A0A5B8JTM2</accession>
<dbReference type="GO" id="GO:0016787">
    <property type="term" value="F:hydrolase activity"/>
    <property type="evidence" value="ECO:0007669"/>
    <property type="project" value="UniProtKB-KW"/>
</dbReference>
<dbReference type="PANTHER" id="PTHR47829">
    <property type="entry name" value="HYDROLASE, PUTATIVE (AFU_ORTHOLOGUE AFUA_1G12880)-RELATED"/>
    <property type="match status" value="1"/>
</dbReference>
<dbReference type="InterPro" id="IPR052898">
    <property type="entry name" value="ACAD10-like"/>
</dbReference>
<dbReference type="PRINTS" id="PR00413">
    <property type="entry name" value="HADHALOGNASE"/>
</dbReference>
<dbReference type="NCBIfam" id="TIGR01549">
    <property type="entry name" value="HAD-SF-IA-v1"/>
    <property type="match status" value="1"/>
</dbReference>
<dbReference type="EMBL" id="CP042266">
    <property type="protein sequence ID" value="QDY81470.1"/>
    <property type="molecule type" value="Genomic_DNA"/>
</dbReference>
<dbReference type="AlphaFoldDB" id="A0A5B8JTM2"/>
<proteinExistence type="predicted"/>
<dbReference type="NCBIfam" id="TIGR01509">
    <property type="entry name" value="HAD-SF-IA-v3"/>
    <property type="match status" value="1"/>
</dbReference>
<dbReference type="KEGG" id="sqz:FQU76_33060"/>
<dbReference type="InterPro" id="IPR036412">
    <property type="entry name" value="HAD-like_sf"/>
</dbReference>
<gene>
    <name evidence="1" type="ORF">FQU76_33060</name>
</gene>
<keyword evidence="1" id="KW-0378">Hydrolase</keyword>
<dbReference type="Gene3D" id="1.10.150.240">
    <property type="entry name" value="Putative phosphatase, domain 2"/>
    <property type="match status" value="1"/>
</dbReference>
<dbReference type="InterPro" id="IPR023214">
    <property type="entry name" value="HAD_sf"/>
</dbReference>
<dbReference type="Pfam" id="PF00702">
    <property type="entry name" value="Hydrolase"/>
    <property type="match status" value="1"/>
</dbReference>
<dbReference type="Gene3D" id="3.40.50.1000">
    <property type="entry name" value="HAD superfamily/HAD-like"/>
    <property type="match status" value="1"/>
</dbReference>
<evidence type="ECO:0000313" key="2">
    <source>
        <dbReference type="Proteomes" id="UP000320580"/>
    </source>
</evidence>
<dbReference type="PANTHER" id="PTHR47829:SF1">
    <property type="entry name" value="HAD FAMILY PHOSPHATASE"/>
    <property type="match status" value="1"/>
</dbReference>
<reference evidence="1 2" key="1">
    <citation type="submission" date="2019-07" db="EMBL/GenBank/DDBJ databases">
        <authorList>
            <person name="Zhu P."/>
        </authorList>
    </citation>
    <scope>NUCLEOTIDE SEQUENCE [LARGE SCALE GENOMIC DNA]</scope>
    <source>
        <strain evidence="1 2">SSL-25</strain>
    </source>
</reference>
<name>A0A5B8JTM2_9ACTN</name>
<sequence>MRAVVFDIGGVLEITPSTDWRRSWEHRLGLGPGGIDCRLAAVWAAGAVGGLTEAGVRAGISGLLDLDARATDAFLTDLWDEYLGSPNTVLVDFVRKLPVSFPGARLGVLSNSFAGAGEREEAAYGYSALFEEIVYSHECGLLKPDPRAYALVCDRLGVRPGDCLFVDDAEANTTAAEAFGMRTLLFRGIEDTARTIAAVTAHLAAAPAPLAEERATAGERRHPGTPTGSGG</sequence>
<organism evidence="1 2">
    <name type="scientific">Streptomyces qinzhouensis</name>
    <dbReference type="NCBI Taxonomy" id="2599401"/>
    <lineage>
        <taxon>Bacteria</taxon>
        <taxon>Bacillati</taxon>
        <taxon>Actinomycetota</taxon>
        <taxon>Actinomycetes</taxon>
        <taxon>Kitasatosporales</taxon>
        <taxon>Streptomycetaceae</taxon>
        <taxon>Streptomyces</taxon>
    </lineage>
</organism>
<dbReference type="InterPro" id="IPR023198">
    <property type="entry name" value="PGP-like_dom2"/>
</dbReference>
<dbReference type="OrthoDB" id="9797415at2"/>
<dbReference type="Proteomes" id="UP000320580">
    <property type="component" value="Chromosome"/>
</dbReference>
<evidence type="ECO:0000313" key="1">
    <source>
        <dbReference type="EMBL" id="QDY81470.1"/>
    </source>
</evidence>
<protein>
    <submittedName>
        <fullName evidence="1">HAD-IA family hydrolase</fullName>
    </submittedName>
</protein>
<dbReference type="SUPFAM" id="SSF56784">
    <property type="entry name" value="HAD-like"/>
    <property type="match status" value="1"/>
</dbReference>
<keyword evidence="2" id="KW-1185">Reference proteome</keyword>